<feature type="domain" description="DUF403" evidence="1">
    <location>
        <begin position="1"/>
        <end position="312"/>
    </location>
</feature>
<name>A0ABT8R7T5_9BACT</name>
<dbReference type="PANTHER" id="PTHR34595:SF7">
    <property type="entry name" value="SLL1039 PROTEIN"/>
    <property type="match status" value="1"/>
</dbReference>
<sequence length="315" mass="36475">MLSRIGNSLFWLGRYIERAEHIARYTKVQYVSSLDAPYAQGREFVLESILDMIGISYQYYASYSQLTDEDVLFFVTLDENNPLSIHSTIGYIRENARGARDSISLELWEAINRFYHSMNNYTVVKLHNEGIHEFSQKVEENSSVLKGCIDNTLMRNEAWMLICLGIHMERAIQVARILITKVKDIEKIDPAKLGGPVENYQWTTLLKGAESFDMNKRHYKANPNRRNSLEFLMFNQAFPKSIAYNLDVVHKNIQQIAFHDEKGSNSLDFMAGKLAGQFKYTTIEETEKQVTEFLTSTLDKINQMANKLLEKHLIY</sequence>
<dbReference type="PANTHER" id="PTHR34595">
    <property type="entry name" value="BLR5612 PROTEIN"/>
    <property type="match status" value="1"/>
</dbReference>
<evidence type="ECO:0000259" key="1">
    <source>
        <dbReference type="Pfam" id="PF04168"/>
    </source>
</evidence>
<reference evidence="2" key="1">
    <citation type="submission" date="2023-07" db="EMBL/GenBank/DDBJ databases">
        <title>The genome sequence of Rhodocytophaga aerolata KACC 12507.</title>
        <authorList>
            <person name="Zhang X."/>
        </authorList>
    </citation>
    <scope>NUCLEOTIDE SEQUENCE</scope>
    <source>
        <strain evidence="2">KACC 12507</strain>
    </source>
</reference>
<dbReference type="InterPro" id="IPR007296">
    <property type="entry name" value="DUF403"/>
</dbReference>
<proteinExistence type="predicted"/>
<dbReference type="InterPro" id="IPR051680">
    <property type="entry name" value="ATP-dep_Glu-Cys_Ligase-2"/>
</dbReference>
<accession>A0ABT8R7T5</accession>
<dbReference type="Proteomes" id="UP001168528">
    <property type="component" value="Unassembled WGS sequence"/>
</dbReference>
<evidence type="ECO:0000313" key="2">
    <source>
        <dbReference type="EMBL" id="MDO1448024.1"/>
    </source>
</evidence>
<dbReference type="RefSeq" id="WP_302038829.1">
    <property type="nucleotide sequence ID" value="NZ_JAUKPO010000009.1"/>
</dbReference>
<keyword evidence="3" id="KW-1185">Reference proteome</keyword>
<organism evidence="2 3">
    <name type="scientific">Rhodocytophaga aerolata</name>
    <dbReference type="NCBI Taxonomy" id="455078"/>
    <lineage>
        <taxon>Bacteria</taxon>
        <taxon>Pseudomonadati</taxon>
        <taxon>Bacteroidota</taxon>
        <taxon>Cytophagia</taxon>
        <taxon>Cytophagales</taxon>
        <taxon>Rhodocytophagaceae</taxon>
        <taxon>Rhodocytophaga</taxon>
    </lineage>
</organism>
<comment type="caution">
    <text evidence="2">The sequence shown here is derived from an EMBL/GenBank/DDBJ whole genome shotgun (WGS) entry which is preliminary data.</text>
</comment>
<dbReference type="EMBL" id="JAUKPO010000009">
    <property type="protein sequence ID" value="MDO1448024.1"/>
    <property type="molecule type" value="Genomic_DNA"/>
</dbReference>
<gene>
    <name evidence="2" type="ORF">Q0590_17255</name>
</gene>
<evidence type="ECO:0000313" key="3">
    <source>
        <dbReference type="Proteomes" id="UP001168528"/>
    </source>
</evidence>
<dbReference type="Pfam" id="PF04168">
    <property type="entry name" value="Alpha-E"/>
    <property type="match status" value="1"/>
</dbReference>
<protein>
    <submittedName>
        <fullName evidence="2">Alpha-E domain-containing protein</fullName>
    </submittedName>
</protein>